<keyword evidence="4" id="KW-1185">Reference proteome</keyword>
<sequence>MTALLAALCAVAVLLRPGGRPLPSVRAPGVRASAATPRPHTSESATGLRVRLRRLASTEVRRSRSSPGWVAEFAELSAVGLEAGLPSLEAARLACAVGAGTSARTRELGELIAAAEADCGRLGEALRQAAKDDHDLALLAAAWRLSEELGVASAPAARLTAEVLRERGAGAERRTVLAAGPRASMWLLTLLPLSGPIVALLLGLPVGDVYGHGVAGAAALAGLSLTGLGWAWSRRLLSRALRPAVVG</sequence>
<evidence type="ECO:0000313" key="3">
    <source>
        <dbReference type="EMBL" id="KGN33993.1"/>
    </source>
</evidence>
<evidence type="ECO:0000256" key="2">
    <source>
        <dbReference type="SAM" id="Phobius"/>
    </source>
</evidence>
<dbReference type="EMBL" id="AVPL01000150">
    <property type="protein sequence ID" value="KGN33993.1"/>
    <property type="molecule type" value="Genomic_DNA"/>
</dbReference>
<feature type="transmembrane region" description="Helical" evidence="2">
    <location>
        <begin position="209"/>
        <end position="232"/>
    </location>
</feature>
<dbReference type="RefSeq" id="WP_052113318.1">
    <property type="nucleotide sequence ID" value="NZ_AVPL01000150.1"/>
</dbReference>
<gene>
    <name evidence="3" type="ORF">N801_03850</name>
</gene>
<comment type="caution">
    <text evidence="3">The sequence shown here is derived from an EMBL/GenBank/DDBJ whole genome shotgun (WGS) entry which is preliminary data.</text>
</comment>
<feature type="transmembrane region" description="Helical" evidence="2">
    <location>
        <begin position="183"/>
        <end position="202"/>
    </location>
</feature>
<proteinExistence type="predicted"/>
<feature type="region of interest" description="Disordered" evidence="1">
    <location>
        <begin position="25"/>
        <end position="45"/>
    </location>
</feature>
<name>A0A0A0JA60_9MICO</name>
<dbReference type="AlphaFoldDB" id="A0A0A0JA60"/>
<dbReference type="STRING" id="1385519.N801_03850"/>
<reference evidence="3 4" key="1">
    <citation type="submission" date="2013-08" db="EMBL/GenBank/DDBJ databases">
        <title>The genome sequence of Knoellia aerolata.</title>
        <authorList>
            <person name="Zhu W."/>
            <person name="Wang G."/>
        </authorList>
    </citation>
    <scope>NUCLEOTIDE SEQUENCE [LARGE SCALE GENOMIC DNA]</scope>
    <source>
        <strain evidence="3 4">DSM 18566</strain>
    </source>
</reference>
<evidence type="ECO:0000313" key="4">
    <source>
        <dbReference type="Proteomes" id="UP000030013"/>
    </source>
</evidence>
<accession>A0A0A0JA60</accession>
<dbReference type="Proteomes" id="UP000030013">
    <property type="component" value="Unassembled WGS sequence"/>
</dbReference>
<keyword evidence="2" id="KW-1133">Transmembrane helix</keyword>
<evidence type="ECO:0008006" key="5">
    <source>
        <dbReference type="Google" id="ProtNLM"/>
    </source>
</evidence>
<keyword evidence="2" id="KW-0812">Transmembrane</keyword>
<evidence type="ECO:0000256" key="1">
    <source>
        <dbReference type="SAM" id="MobiDB-lite"/>
    </source>
</evidence>
<keyword evidence="2" id="KW-0472">Membrane</keyword>
<organism evidence="3 4">
    <name type="scientific">Knoellia aerolata DSM 18566</name>
    <dbReference type="NCBI Taxonomy" id="1385519"/>
    <lineage>
        <taxon>Bacteria</taxon>
        <taxon>Bacillati</taxon>
        <taxon>Actinomycetota</taxon>
        <taxon>Actinomycetes</taxon>
        <taxon>Micrococcales</taxon>
        <taxon>Intrasporangiaceae</taxon>
        <taxon>Knoellia</taxon>
    </lineage>
</organism>
<protein>
    <recommendedName>
        <fullName evidence="5">Type II secretion system protein GspF domain-containing protein</fullName>
    </recommendedName>
</protein>
<dbReference type="OrthoDB" id="4843730at2"/>